<dbReference type="PANTHER" id="PTHR33507:SF3">
    <property type="entry name" value="INNER MEMBRANE PROTEIN YBBJ"/>
    <property type="match status" value="1"/>
</dbReference>
<gene>
    <name evidence="7" type="ORF">EV694_0233</name>
</gene>
<feature type="transmembrane region" description="Helical" evidence="5">
    <location>
        <begin position="12"/>
        <end position="36"/>
    </location>
</feature>
<keyword evidence="3 5" id="KW-1133">Transmembrane helix</keyword>
<evidence type="ECO:0000256" key="2">
    <source>
        <dbReference type="ARBA" id="ARBA00022692"/>
    </source>
</evidence>
<dbReference type="Proteomes" id="UP000294702">
    <property type="component" value="Unassembled WGS sequence"/>
</dbReference>
<dbReference type="PANTHER" id="PTHR33507">
    <property type="entry name" value="INNER MEMBRANE PROTEIN YBBJ"/>
    <property type="match status" value="1"/>
</dbReference>
<dbReference type="Gene3D" id="2.40.50.140">
    <property type="entry name" value="Nucleic acid-binding proteins"/>
    <property type="match status" value="1"/>
</dbReference>
<dbReference type="Pfam" id="PF01957">
    <property type="entry name" value="NfeD"/>
    <property type="match status" value="1"/>
</dbReference>
<dbReference type="InterPro" id="IPR052165">
    <property type="entry name" value="Membrane_assoc_protease"/>
</dbReference>
<evidence type="ECO:0000313" key="8">
    <source>
        <dbReference type="Proteomes" id="UP000294702"/>
    </source>
</evidence>
<proteinExistence type="predicted"/>
<organism evidence="7 8">
    <name type="scientific">Volucribacter psittacicida</name>
    <dbReference type="NCBI Taxonomy" id="203482"/>
    <lineage>
        <taxon>Bacteria</taxon>
        <taxon>Pseudomonadati</taxon>
        <taxon>Pseudomonadota</taxon>
        <taxon>Gammaproteobacteria</taxon>
        <taxon>Pasteurellales</taxon>
        <taxon>Pasteurellaceae</taxon>
        <taxon>Volucribacter</taxon>
    </lineage>
</organism>
<feature type="domain" description="NfeD-like C-terminal" evidence="6">
    <location>
        <begin position="95"/>
        <end position="147"/>
    </location>
</feature>
<evidence type="ECO:0000313" key="7">
    <source>
        <dbReference type="EMBL" id="TCK01616.1"/>
    </source>
</evidence>
<dbReference type="RefSeq" id="WP_132688058.1">
    <property type="nucleotide sequence ID" value="NZ_SMFT01000001.1"/>
</dbReference>
<keyword evidence="2 5" id="KW-0812">Transmembrane</keyword>
<evidence type="ECO:0000256" key="3">
    <source>
        <dbReference type="ARBA" id="ARBA00022989"/>
    </source>
</evidence>
<evidence type="ECO:0000256" key="1">
    <source>
        <dbReference type="ARBA" id="ARBA00004141"/>
    </source>
</evidence>
<comment type="subcellular location">
    <subcellularLocation>
        <location evidence="1">Membrane</location>
        <topology evidence="1">Multi-pass membrane protein</topology>
    </subcellularLocation>
</comment>
<reference evidence="7 8" key="1">
    <citation type="submission" date="2019-03" db="EMBL/GenBank/DDBJ databases">
        <title>Genomic Encyclopedia of Type Strains, Phase IV (KMG-IV): sequencing the most valuable type-strain genomes for metagenomic binning, comparative biology and taxonomic classification.</title>
        <authorList>
            <person name="Goeker M."/>
        </authorList>
    </citation>
    <scope>NUCLEOTIDE SEQUENCE [LARGE SCALE GENOMIC DNA]</scope>
    <source>
        <strain evidence="7 8">DSM 15534</strain>
    </source>
</reference>
<dbReference type="AlphaFoldDB" id="A0A4V2PCK4"/>
<keyword evidence="8" id="KW-1185">Reference proteome</keyword>
<accession>A0A4V2PCK4</accession>
<feature type="transmembrane region" description="Helical" evidence="5">
    <location>
        <begin position="56"/>
        <end position="74"/>
    </location>
</feature>
<evidence type="ECO:0000259" key="6">
    <source>
        <dbReference type="Pfam" id="PF01957"/>
    </source>
</evidence>
<sequence length="152" mass="17474">MQWLSTWSTWHWLILGFILLIGEIIIPGIFLLWWGLAALTLAGVVFLVPQLSLPTAFILYAILAIALSLMWWKIQHRKDKQDQSQTHLNQRDHFMLNKIGIVQSIQANDIGRGHFGDTTWRIKGQHLQQGDSIKVINVEGITLLVQKLEEQQ</sequence>
<evidence type="ECO:0000256" key="5">
    <source>
        <dbReference type="SAM" id="Phobius"/>
    </source>
</evidence>
<dbReference type="OrthoDB" id="6402862at2"/>
<name>A0A4V2PCK4_9PAST</name>
<dbReference type="GO" id="GO:0005886">
    <property type="term" value="C:plasma membrane"/>
    <property type="evidence" value="ECO:0007669"/>
    <property type="project" value="TreeGrafter"/>
</dbReference>
<dbReference type="EMBL" id="SMFT01000001">
    <property type="protein sequence ID" value="TCK01616.1"/>
    <property type="molecule type" value="Genomic_DNA"/>
</dbReference>
<evidence type="ECO:0000256" key="4">
    <source>
        <dbReference type="ARBA" id="ARBA00023136"/>
    </source>
</evidence>
<dbReference type="InterPro" id="IPR012340">
    <property type="entry name" value="NA-bd_OB-fold"/>
</dbReference>
<comment type="caution">
    <text evidence="7">The sequence shown here is derived from an EMBL/GenBank/DDBJ whole genome shotgun (WGS) entry which is preliminary data.</text>
</comment>
<protein>
    <recommendedName>
        <fullName evidence="6">NfeD-like C-terminal domain-containing protein</fullName>
    </recommendedName>
</protein>
<keyword evidence="4 5" id="KW-0472">Membrane</keyword>
<dbReference type="InterPro" id="IPR002810">
    <property type="entry name" value="NfeD-like_C"/>
</dbReference>